<sequence>MQRIAEAIDDRIGSELVETERAVSADTFVARVPSARIRDAKDPMSALYASLTAIRDAVNASAIKRHSIPALRYAGALFQPLYSNRDFGRTKNRCVLDTLAGAAAAKHLEEIEHLDDLIEALANLDSVLFAKAIEGLHHALGDVKRATIVIPVHFQTLASRQPDFMDLALTLPLAYRKFVLIDLIGVPT</sequence>
<name>A0ABR5DYI9_9HYPH</name>
<feature type="non-terminal residue" evidence="1">
    <location>
        <position position="188"/>
    </location>
</feature>
<gene>
    <name evidence="1" type="ORF">WH91_10275</name>
</gene>
<organism evidence="1 2">
    <name type="scientific">Devosia psychrophila</name>
    <dbReference type="NCBI Taxonomy" id="728005"/>
    <lineage>
        <taxon>Bacteria</taxon>
        <taxon>Pseudomonadati</taxon>
        <taxon>Pseudomonadota</taxon>
        <taxon>Alphaproteobacteria</taxon>
        <taxon>Hyphomicrobiales</taxon>
        <taxon>Devosiaceae</taxon>
        <taxon>Devosia</taxon>
    </lineage>
</organism>
<keyword evidence="2" id="KW-1185">Reference proteome</keyword>
<evidence type="ECO:0000313" key="2">
    <source>
        <dbReference type="Proteomes" id="UP000033519"/>
    </source>
</evidence>
<accession>A0ABR5DYI9</accession>
<reference evidence="1 2" key="1">
    <citation type="submission" date="2015-03" db="EMBL/GenBank/DDBJ databases">
        <authorList>
            <person name="Lepp D."/>
            <person name="Hassan Y.I."/>
            <person name="Li X.-Z."/>
            <person name="Zhou T."/>
        </authorList>
    </citation>
    <scope>NUCLEOTIDE SEQUENCE [LARGE SCALE GENOMIC DNA]</scope>
    <source>
        <strain evidence="1 2">Cr7-05</strain>
    </source>
</reference>
<proteinExistence type="predicted"/>
<comment type="caution">
    <text evidence="1">The sequence shown here is derived from an EMBL/GenBank/DDBJ whole genome shotgun (WGS) entry which is preliminary data.</text>
</comment>
<protein>
    <submittedName>
        <fullName evidence="1">Uncharacterized protein</fullName>
    </submittedName>
</protein>
<dbReference type="EMBL" id="LAPV01000097">
    <property type="protein sequence ID" value="KKC33120.1"/>
    <property type="molecule type" value="Genomic_DNA"/>
</dbReference>
<evidence type="ECO:0000313" key="1">
    <source>
        <dbReference type="EMBL" id="KKC33120.1"/>
    </source>
</evidence>
<dbReference type="Proteomes" id="UP000033519">
    <property type="component" value="Unassembled WGS sequence"/>
</dbReference>